<dbReference type="PROSITE" id="PS51257">
    <property type="entry name" value="PROKAR_LIPOPROTEIN"/>
    <property type="match status" value="1"/>
</dbReference>
<dbReference type="AlphaFoldDB" id="A0A0F9GW55"/>
<protein>
    <submittedName>
        <fullName evidence="1">Uncharacterized protein</fullName>
    </submittedName>
</protein>
<name>A0A0F9GW55_9ZZZZ</name>
<comment type="caution">
    <text evidence="1">The sequence shown here is derived from an EMBL/GenBank/DDBJ whole genome shotgun (WGS) entry which is preliminary data.</text>
</comment>
<proteinExistence type="predicted"/>
<evidence type="ECO:0000313" key="1">
    <source>
        <dbReference type="EMBL" id="KKL67322.1"/>
    </source>
</evidence>
<organism evidence="1">
    <name type="scientific">marine sediment metagenome</name>
    <dbReference type="NCBI Taxonomy" id="412755"/>
    <lineage>
        <taxon>unclassified sequences</taxon>
        <taxon>metagenomes</taxon>
        <taxon>ecological metagenomes</taxon>
    </lineage>
</organism>
<accession>A0A0F9GW55</accession>
<reference evidence="1" key="1">
    <citation type="journal article" date="2015" name="Nature">
        <title>Complex archaea that bridge the gap between prokaryotes and eukaryotes.</title>
        <authorList>
            <person name="Spang A."/>
            <person name="Saw J.H."/>
            <person name="Jorgensen S.L."/>
            <person name="Zaremba-Niedzwiedzka K."/>
            <person name="Martijn J."/>
            <person name="Lind A.E."/>
            <person name="van Eijk R."/>
            <person name="Schleper C."/>
            <person name="Guy L."/>
            <person name="Ettema T.J."/>
        </authorList>
    </citation>
    <scope>NUCLEOTIDE SEQUENCE</scope>
</reference>
<gene>
    <name evidence="1" type="ORF">LCGC14_2136150</name>
</gene>
<sequence>MPRFPPSSRVCARYPFGVGLCSAVLLAWVLTGCGGAADGPELAVQVHSGQGKVVVDWEFRNTTGRPLWVPTGMSFEGHYTYSFPLVYVVPPGDLMLLSGDFRLNDRRNASLRINHLEDRRLAVRRVSPGESYGGRTVIPCPYEVLTVPQLDGDLFDDSPEQEDRDFHCLLANPHHSAGMRYGNRVLVVKEASAIQVAFQYWVAKPARGGWDSASGTGTASRIYLADFIIDGEIYDPPTCHDPISRYVFSQRVRVPVRLKTPVRLYTWGPTQGTGF</sequence>
<dbReference type="EMBL" id="LAZR01026901">
    <property type="protein sequence ID" value="KKL67322.1"/>
    <property type="molecule type" value="Genomic_DNA"/>
</dbReference>